<sequence length="121" mass="13845">MSEPKKRKVAETLEDDAEPTAGTQNPEVTLSAEINQLRAETKFLKESLADLRNSIASKDKLVDALERMLDTANKEIERLRERQAKEKTPEDTRSLNERHINHTFNEAHARFYPNASTTKPK</sequence>
<feature type="compositionally biased region" description="Basic and acidic residues" evidence="1">
    <location>
        <begin position="80"/>
        <end position="109"/>
    </location>
</feature>
<evidence type="ECO:0000256" key="1">
    <source>
        <dbReference type="SAM" id="MobiDB-lite"/>
    </source>
</evidence>
<dbReference type="Proteomes" id="UP000582016">
    <property type="component" value="Unassembled WGS sequence"/>
</dbReference>
<dbReference type="OrthoDB" id="5072423at2759"/>
<feature type="region of interest" description="Disordered" evidence="1">
    <location>
        <begin position="1"/>
        <end position="29"/>
    </location>
</feature>
<dbReference type="AlphaFoldDB" id="A0A8H5K525"/>
<feature type="region of interest" description="Disordered" evidence="1">
    <location>
        <begin position="80"/>
        <end position="121"/>
    </location>
</feature>
<proteinExistence type="predicted"/>
<gene>
    <name evidence="2" type="ORF">FPHYL_3971</name>
</gene>
<dbReference type="EMBL" id="JAAOAQ010000123">
    <property type="protein sequence ID" value="KAF5566058.1"/>
    <property type="molecule type" value="Genomic_DNA"/>
</dbReference>
<dbReference type="Gene3D" id="1.10.287.1490">
    <property type="match status" value="1"/>
</dbReference>
<name>A0A8H5K525_9HYPO</name>
<reference evidence="2 3" key="1">
    <citation type="submission" date="2020-05" db="EMBL/GenBank/DDBJ databases">
        <title>Identification and distribution of gene clusters putatively required for synthesis of sphingolipid metabolism inhibitors in phylogenetically diverse species of the filamentous fungus Fusarium.</title>
        <authorList>
            <person name="Kim H.-S."/>
            <person name="Busman M."/>
            <person name="Brown D.W."/>
            <person name="Divon H."/>
            <person name="Uhlig S."/>
            <person name="Proctor R.H."/>
        </authorList>
    </citation>
    <scope>NUCLEOTIDE SEQUENCE [LARGE SCALE GENOMIC DNA]</scope>
    <source>
        <strain evidence="2 3">NRRL 13617</strain>
    </source>
</reference>
<protein>
    <submittedName>
        <fullName evidence="2">Uncharacterized protein</fullName>
    </submittedName>
</protein>
<accession>A0A8H5K525</accession>
<comment type="caution">
    <text evidence="2">The sequence shown here is derived from an EMBL/GenBank/DDBJ whole genome shotgun (WGS) entry which is preliminary data.</text>
</comment>
<organism evidence="2 3">
    <name type="scientific">Fusarium phyllophilum</name>
    <dbReference type="NCBI Taxonomy" id="47803"/>
    <lineage>
        <taxon>Eukaryota</taxon>
        <taxon>Fungi</taxon>
        <taxon>Dikarya</taxon>
        <taxon>Ascomycota</taxon>
        <taxon>Pezizomycotina</taxon>
        <taxon>Sordariomycetes</taxon>
        <taxon>Hypocreomycetidae</taxon>
        <taxon>Hypocreales</taxon>
        <taxon>Nectriaceae</taxon>
        <taxon>Fusarium</taxon>
        <taxon>Fusarium fujikuroi species complex</taxon>
    </lineage>
</organism>
<evidence type="ECO:0000313" key="2">
    <source>
        <dbReference type="EMBL" id="KAF5566058.1"/>
    </source>
</evidence>
<evidence type="ECO:0000313" key="3">
    <source>
        <dbReference type="Proteomes" id="UP000582016"/>
    </source>
</evidence>
<keyword evidence="3" id="KW-1185">Reference proteome</keyword>